<evidence type="ECO:0000313" key="9">
    <source>
        <dbReference type="EMBL" id="MBP2412051.1"/>
    </source>
</evidence>
<evidence type="ECO:0000256" key="5">
    <source>
        <dbReference type="ARBA" id="ARBA00023284"/>
    </source>
</evidence>
<comment type="similarity">
    <text evidence="1">Belongs to the thioredoxin family. DsbA subfamily.</text>
</comment>
<evidence type="ECO:0000256" key="3">
    <source>
        <dbReference type="ARBA" id="ARBA00023002"/>
    </source>
</evidence>
<evidence type="ECO:0000256" key="6">
    <source>
        <dbReference type="SAM" id="MobiDB-lite"/>
    </source>
</evidence>
<dbReference type="InterPro" id="IPR036249">
    <property type="entry name" value="Thioredoxin-like_sf"/>
</dbReference>
<keyword evidence="10" id="KW-1185">Reference proteome</keyword>
<comment type="caution">
    <text evidence="9">The sequence shown here is derived from an EMBL/GenBank/DDBJ whole genome shotgun (WGS) entry which is preliminary data.</text>
</comment>
<keyword evidence="3" id="KW-0560">Oxidoreductase</keyword>
<keyword evidence="9" id="KW-0413">Isomerase</keyword>
<dbReference type="Proteomes" id="UP000711614">
    <property type="component" value="Unassembled WGS sequence"/>
</dbReference>
<dbReference type="EMBL" id="JAGIOI010000001">
    <property type="protein sequence ID" value="MBP2412051.1"/>
    <property type="molecule type" value="Genomic_DNA"/>
</dbReference>
<keyword evidence="7" id="KW-0472">Membrane</keyword>
<dbReference type="CDD" id="cd02972">
    <property type="entry name" value="DsbA_family"/>
    <property type="match status" value="1"/>
</dbReference>
<dbReference type="RefSeq" id="WP_209677589.1">
    <property type="nucleotide sequence ID" value="NZ_JAGIOI010000001.1"/>
</dbReference>
<dbReference type="Pfam" id="PF13462">
    <property type="entry name" value="Thioredoxin_4"/>
    <property type="match status" value="1"/>
</dbReference>
<reference evidence="9 10" key="1">
    <citation type="submission" date="2021-03" db="EMBL/GenBank/DDBJ databases">
        <title>Sequencing the genomes of 1000 actinobacteria strains.</title>
        <authorList>
            <person name="Klenk H.-P."/>
        </authorList>
    </citation>
    <scope>NUCLEOTIDE SEQUENCE [LARGE SCALE GENOMIC DNA]</scope>
    <source>
        <strain evidence="9 10">DSM 16005</strain>
    </source>
</reference>
<gene>
    <name evidence="9" type="ORF">JOF48_000850</name>
</gene>
<keyword evidence="2" id="KW-0732">Signal</keyword>
<protein>
    <submittedName>
        <fullName evidence="9">Protein-disulfide isomerase</fullName>
    </submittedName>
</protein>
<dbReference type="GO" id="GO:0016853">
    <property type="term" value="F:isomerase activity"/>
    <property type="evidence" value="ECO:0007669"/>
    <property type="project" value="UniProtKB-KW"/>
</dbReference>
<organism evidence="9 10">
    <name type="scientific">Arthrobacter stackebrandtii</name>
    <dbReference type="NCBI Taxonomy" id="272161"/>
    <lineage>
        <taxon>Bacteria</taxon>
        <taxon>Bacillati</taxon>
        <taxon>Actinomycetota</taxon>
        <taxon>Actinomycetes</taxon>
        <taxon>Micrococcales</taxon>
        <taxon>Micrococcaceae</taxon>
        <taxon>Arthrobacter</taxon>
    </lineage>
</organism>
<accession>A0ABS4YTE5</accession>
<evidence type="ECO:0000256" key="1">
    <source>
        <dbReference type="ARBA" id="ARBA00005791"/>
    </source>
</evidence>
<keyword evidence="5" id="KW-0676">Redox-active center</keyword>
<evidence type="ECO:0000256" key="4">
    <source>
        <dbReference type="ARBA" id="ARBA00023157"/>
    </source>
</evidence>
<keyword evidence="7" id="KW-0812">Transmembrane</keyword>
<dbReference type="InterPro" id="IPR012336">
    <property type="entry name" value="Thioredoxin-like_fold"/>
</dbReference>
<keyword evidence="7" id="KW-1133">Transmembrane helix</keyword>
<evidence type="ECO:0000313" key="10">
    <source>
        <dbReference type="Proteomes" id="UP000711614"/>
    </source>
</evidence>
<dbReference type="Gene3D" id="3.40.30.10">
    <property type="entry name" value="Glutaredoxin"/>
    <property type="match status" value="1"/>
</dbReference>
<keyword evidence="4" id="KW-1015">Disulfide bond</keyword>
<sequence>MSSKNEPRLTKAERTAQARETAKKLREAQLKKEKRNSWLIRGGVLASALAIVVIIALVVINTQKNNEPIPAAGPVSSNMNAYGGVAFGANGALIPPTTTVKTVDIADAGTPPTAAPTAATGLDEIGIKATAKGEPVQTVIYFDFMCPFCGDFEKTYGAELKQLATDKKITLEYRALGFLDRFSQGTNYSSRAAAAAVCVAEESPEKYQDFLDKLFQNQPQENSKGLSNSKLVGYAKEVGAADISSCVDAKTYRPYVNFTSTLASNHGINSTPSVFMDGEQWSSKESFDAFKTRVLDAKK</sequence>
<evidence type="ECO:0000256" key="2">
    <source>
        <dbReference type="ARBA" id="ARBA00022729"/>
    </source>
</evidence>
<feature type="domain" description="Thioredoxin-like fold" evidence="8">
    <location>
        <begin position="135"/>
        <end position="292"/>
    </location>
</feature>
<evidence type="ECO:0000256" key="7">
    <source>
        <dbReference type="SAM" id="Phobius"/>
    </source>
</evidence>
<dbReference type="PANTHER" id="PTHR13887">
    <property type="entry name" value="GLUTATHIONE S-TRANSFERASE KAPPA"/>
    <property type="match status" value="1"/>
</dbReference>
<proteinExistence type="inferred from homology"/>
<dbReference type="PANTHER" id="PTHR13887:SF14">
    <property type="entry name" value="DISULFIDE BOND FORMATION PROTEIN D"/>
    <property type="match status" value="1"/>
</dbReference>
<feature type="transmembrane region" description="Helical" evidence="7">
    <location>
        <begin position="38"/>
        <end position="60"/>
    </location>
</feature>
<name>A0ABS4YTE5_9MICC</name>
<evidence type="ECO:0000259" key="8">
    <source>
        <dbReference type="Pfam" id="PF13462"/>
    </source>
</evidence>
<feature type="region of interest" description="Disordered" evidence="6">
    <location>
        <begin position="1"/>
        <end position="28"/>
    </location>
</feature>
<dbReference type="SUPFAM" id="SSF52833">
    <property type="entry name" value="Thioredoxin-like"/>
    <property type="match status" value="1"/>
</dbReference>